<sequence length="121" mass="13473">MTKIEALFSALAQACSDDGSSLVVGISKNHELEHMEFVGRTDEMALINLVAADTICDLIEAKQCDCPGCQQAKKLLKREKSQNKKTKRPQIHIVDMMNEDPNIDDILQRIFGGGNRDNDQN</sequence>
<dbReference type="RefSeq" id="WP_206902131.1">
    <property type="nucleotide sequence ID" value="NZ_JAFLVT010000001.1"/>
</dbReference>
<protein>
    <recommendedName>
        <fullName evidence="3">Schlafen AlbA-2 domain-containing protein</fullName>
    </recommendedName>
</protein>
<comment type="caution">
    <text evidence="1">The sequence shown here is derived from an EMBL/GenBank/DDBJ whole genome shotgun (WGS) entry which is preliminary data.</text>
</comment>
<proteinExistence type="predicted"/>
<organism evidence="1 2">
    <name type="scientific">Candidatus Enterococcus myersii</name>
    <dbReference type="NCBI Taxonomy" id="2815322"/>
    <lineage>
        <taxon>Bacteria</taxon>
        <taxon>Bacillati</taxon>
        <taxon>Bacillota</taxon>
        <taxon>Bacilli</taxon>
        <taxon>Lactobacillales</taxon>
        <taxon>Enterococcaceae</taxon>
        <taxon>Enterococcus</taxon>
    </lineage>
</organism>
<name>A0ABS3H3A9_9ENTE</name>
<keyword evidence="2" id="KW-1185">Reference proteome</keyword>
<dbReference type="EMBL" id="JAFLVT010000001">
    <property type="protein sequence ID" value="MBO0447916.1"/>
    <property type="molecule type" value="Genomic_DNA"/>
</dbReference>
<reference evidence="1 2" key="1">
    <citation type="submission" date="2021-03" db="EMBL/GenBank/DDBJ databases">
        <title>Enterococcal diversity collection.</title>
        <authorList>
            <person name="Gilmore M.S."/>
            <person name="Schwartzman J."/>
            <person name="Van Tyne D."/>
            <person name="Martin M."/>
            <person name="Earl A.M."/>
            <person name="Manson A.L."/>
            <person name="Straub T."/>
            <person name="Salamzade R."/>
            <person name="Saavedra J."/>
            <person name="Lebreton F."/>
            <person name="Prichula J."/>
            <person name="Schaufler K."/>
            <person name="Gaca A."/>
            <person name="Sgardioli B."/>
            <person name="Wagenaar J."/>
            <person name="Strong T."/>
        </authorList>
    </citation>
    <scope>NUCLEOTIDE SEQUENCE [LARGE SCALE GENOMIC DNA]</scope>
    <source>
        <strain evidence="1 2">MJM12</strain>
    </source>
</reference>
<accession>A0ABS3H3A9</accession>
<dbReference type="Proteomes" id="UP000664256">
    <property type="component" value="Unassembled WGS sequence"/>
</dbReference>
<gene>
    <name evidence="1" type="ORF">JZO76_00035</name>
</gene>
<evidence type="ECO:0008006" key="3">
    <source>
        <dbReference type="Google" id="ProtNLM"/>
    </source>
</evidence>
<evidence type="ECO:0000313" key="1">
    <source>
        <dbReference type="EMBL" id="MBO0447916.1"/>
    </source>
</evidence>
<evidence type="ECO:0000313" key="2">
    <source>
        <dbReference type="Proteomes" id="UP000664256"/>
    </source>
</evidence>